<organism evidence="8 9">
    <name type="scientific">Ancylostoma caninum</name>
    <name type="common">Dog hookworm</name>
    <dbReference type="NCBI Taxonomy" id="29170"/>
    <lineage>
        <taxon>Eukaryota</taxon>
        <taxon>Metazoa</taxon>
        <taxon>Ecdysozoa</taxon>
        <taxon>Nematoda</taxon>
        <taxon>Chromadorea</taxon>
        <taxon>Rhabditida</taxon>
        <taxon>Rhabditina</taxon>
        <taxon>Rhabditomorpha</taxon>
        <taxon>Strongyloidea</taxon>
        <taxon>Ancylostomatidae</taxon>
        <taxon>Ancylostomatinae</taxon>
        <taxon>Ancylostoma</taxon>
    </lineage>
</organism>
<dbReference type="AlphaFoldDB" id="A0A368G1E0"/>
<evidence type="ECO:0000256" key="1">
    <source>
        <dbReference type="ARBA" id="ARBA00022679"/>
    </source>
</evidence>
<evidence type="ECO:0000313" key="8">
    <source>
        <dbReference type="EMBL" id="RCN38244.1"/>
    </source>
</evidence>
<dbReference type="GO" id="GO:0003964">
    <property type="term" value="F:RNA-directed DNA polymerase activity"/>
    <property type="evidence" value="ECO:0007669"/>
    <property type="project" value="UniProtKB-KW"/>
</dbReference>
<keyword evidence="3" id="KW-0540">Nuclease</keyword>
<dbReference type="Proteomes" id="UP000252519">
    <property type="component" value="Unassembled WGS sequence"/>
</dbReference>
<proteinExistence type="predicted"/>
<keyword evidence="2" id="KW-0548">Nucleotidyltransferase</keyword>
<dbReference type="OrthoDB" id="5863588at2759"/>
<dbReference type="InterPro" id="IPR043502">
    <property type="entry name" value="DNA/RNA_pol_sf"/>
</dbReference>
<dbReference type="PANTHER" id="PTHR37984:SF5">
    <property type="entry name" value="PROTEIN NYNRIN-LIKE"/>
    <property type="match status" value="1"/>
</dbReference>
<evidence type="ECO:0000256" key="2">
    <source>
        <dbReference type="ARBA" id="ARBA00022695"/>
    </source>
</evidence>
<keyword evidence="4" id="KW-0255">Endonuclease</keyword>
<feature type="domain" description="Reverse transcriptase RNase H-like" evidence="7">
    <location>
        <begin position="2"/>
        <end position="54"/>
    </location>
</feature>
<evidence type="ECO:0000259" key="7">
    <source>
        <dbReference type="Pfam" id="PF17917"/>
    </source>
</evidence>
<dbReference type="InterPro" id="IPR041373">
    <property type="entry name" value="RT_RNaseH"/>
</dbReference>
<accession>A0A368G1E0</accession>
<dbReference type="InterPro" id="IPR050951">
    <property type="entry name" value="Retrovirus_Pol_polyprotein"/>
</dbReference>
<protein>
    <recommendedName>
        <fullName evidence="7">Reverse transcriptase RNase H-like domain-containing protein</fullName>
    </recommendedName>
</protein>
<dbReference type="CDD" id="cd09274">
    <property type="entry name" value="RNase_HI_RT_Ty3"/>
    <property type="match status" value="1"/>
</dbReference>
<keyword evidence="6" id="KW-0695">RNA-directed DNA polymerase</keyword>
<dbReference type="SUPFAM" id="SSF56672">
    <property type="entry name" value="DNA/RNA polymerases"/>
    <property type="match status" value="1"/>
</dbReference>
<dbReference type="GO" id="GO:0004519">
    <property type="term" value="F:endonuclease activity"/>
    <property type="evidence" value="ECO:0007669"/>
    <property type="project" value="UniProtKB-KW"/>
</dbReference>
<evidence type="ECO:0000256" key="5">
    <source>
        <dbReference type="ARBA" id="ARBA00022801"/>
    </source>
</evidence>
<dbReference type="GO" id="GO:0016787">
    <property type="term" value="F:hydrolase activity"/>
    <property type="evidence" value="ECO:0007669"/>
    <property type="project" value="UniProtKB-KW"/>
</dbReference>
<dbReference type="PANTHER" id="PTHR37984">
    <property type="entry name" value="PROTEIN CBG26694"/>
    <property type="match status" value="1"/>
</dbReference>
<dbReference type="STRING" id="29170.A0A368G1E0"/>
<reference evidence="8 9" key="1">
    <citation type="submission" date="2014-10" db="EMBL/GenBank/DDBJ databases">
        <title>Draft genome of the hookworm Ancylostoma caninum.</title>
        <authorList>
            <person name="Mitreva M."/>
        </authorList>
    </citation>
    <scope>NUCLEOTIDE SEQUENCE [LARGE SCALE GENOMIC DNA]</scope>
    <source>
        <strain evidence="8 9">Baltimore</strain>
    </source>
</reference>
<keyword evidence="1" id="KW-0808">Transferase</keyword>
<dbReference type="Pfam" id="PF17917">
    <property type="entry name" value="RT_RNaseH"/>
    <property type="match status" value="1"/>
</dbReference>
<evidence type="ECO:0000313" key="9">
    <source>
        <dbReference type="Proteomes" id="UP000252519"/>
    </source>
</evidence>
<keyword evidence="9" id="KW-1185">Reference proteome</keyword>
<sequence length="118" mass="13601">MEALGVVFALKNFHFFFYGVRTIVRTDHKSLTCLFKQSNVSARVLRWALEVQKYKMDIQYVAGKANAIADALSRSATEANVPREQMYVEEKMIICSTCKGDDRWLAELEKDPDHRLLI</sequence>
<evidence type="ECO:0000256" key="4">
    <source>
        <dbReference type="ARBA" id="ARBA00022759"/>
    </source>
</evidence>
<evidence type="ECO:0000256" key="6">
    <source>
        <dbReference type="ARBA" id="ARBA00022918"/>
    </source>
</evidence>
<comment type="caution">
    <text evidence="8">The sequence shown here is derived from an EMBL/GenBank/DDBJ whole genome shotgun (WGS) entry which is preliminary data.</text>
</comment>
<name>A0A368G1E0_ANCCA</name>
<dbReference type="EMBL" id="JOJR01000413">
    <property type="protein sequence ID" value="RCN38244.1"/>
    <property type="molecule type" value="Genomic_DNA"/>
</dbReference>
<keyword evidence="5" id="KW-0378">Hydrolase</keyword>
<evidence type="ECO:0000256" key="3">
    <source>
        <dbReference type="ARBA" id="ARBA00022722"/>
    </source>
</evidence>
<gene>
    <name evidence="8" type="ORF">ANCCAN_15839</name>
</gene>